<evidence type="ECO:0000256" key="2">
    <source>
        <dbReference type="ARBA" id="ARBA00022801"/>
    </source>
</evidence>
<dbReference type="GO" id="GO:0009231">
    <property type="term" value="P:riboflavin biosynthetic process"/>
    <property type="evidence" value="ECO:0007669"/>
    <property type="project" value="TreeGrafter"/>
</dbReference>
<name>F9Y5Z4_KETVW</name>
<dbReference type="HOGENOM" id="CLU_045011_8_1_5"/>
<keyword evidence="3" id="KW-0460">Magnesium</keyword>
<dbReference type="EMBL" id="CP002018">
    <property type="protein sequence ID" value="AEM40819.1"/>
    <property type="molecule type" value="Genomic_DNA"/>
</dbReference>
<dbReference type="KEGG" id="kvl:KVU_0980"/>
<dbReference type="Pfam" id="PF00702">
    <property type="entry name" value="Hydrolase"/>
    <property type="match status" value="1"/>
</dbReference>
<dbReference type="SFLD" id="SFLDG01129">
    <property type="entry name" value="C1.5:_HAD__Beta-PGM__Phosphata"/>
    <property type="match status" value="1"/>
</dbReference>
<dbReference type="eggNOG" id="COG1011">
    <property type="taxonomic scope" value="Bacteria"/>
</dbReference>
<dbReference type="PANTHER" id="PTHR46470:SF4">
    <property type="entry name" value="5-AMINO-6-(5-PHOSPHO-D-RIBITYLAMINO)URACIL PHOSPHATASE YIGB"/>
    <property type="match status" value="1"/>
</dbReference>
<dbReference type="PATRIC" id="fig|759362.5.peg.1011"/>
<accession>F9Y5Z4</accession>
<dbReference type="EC" id="3.1.3.18" evidence="4"/>
<dbReference type="OrthoDB" id="9793014at2"/>
<sequence>MNARAVIFDLDDTLLTAYRTPGKTWFAIIAENAEALGEHDSAWVTAGVLDKVLSFLAREEGRKLWRLEGDATRRKVVRSAFHHLNLARPGGSEPLHGVDADRIADRFESYLEETISLKPGAHHVLGLLQQRGLRLALLTNGSGARQRGKIQRFDLARYFDAIQIEEEVGIGKPEPAAYRLLLAQLDLSADQTWMIGDDPIWDIAAPARLGLQTIYYTEDRRARKPEAARHMVHQLDEIPMLIN</sequence>
<evidence type="ECO:0000313" key="4">
    <source>
        <dbReference type="EMBL" id="AEM40819.1"/>
    </source>
</evidence>
<protein>
    <submittedName>
        <fullName evidence="4">Putative phosphoglycolate phosphatase</fullName>
        <ecNumber evidence="4">3.1.3.18</ecNumber>
    </submittedName>
</protein>
<dbReference type="NCBIfam" id="TIGR01549">
    <property type="entry name" value="HAD-SF-IA-v1"/>
    <property type="match status" value="1"/>
</dbReference>
<dbReference type="InterPro" id="IPR051400">
    <property type="entry name" value="HAD-like_hydrolase"/>
</dbReference>
<reference evidence="4 5" key="1">
    <citation type="journal article" date="2011" name="J. Bacteriol.">
        <title>Complete genome sequence of the industrial strain Ketogulonicigenium vulgare WSH-001.</title>
        <authorList>
            <person name="Liu L."/>
            <person name="Li Y."/>
            <person name="Zhang J."/>
            <person name="Zhou Z."/>
            <person name="Liu J."/>
            <person name="Li X."/>
            <person name="Zhou J."/>
            <person name="Du G."/>
            <person name="Wang L."/>
            <person name="Chen J."/>
        </authorList>
    </citation>
    <scope>NUCLEOTIDE SEQUENCE [LARGE SCALE GENOMIC DNA]</scope>
    <source>
        <strain evidence="4 5">WSH-001</strain>
    </source>
</reference>
<organism evidence="4 5">
    <name type="scientific">Ketogulonicigenium vulgare (strain WSH-001)</name>
    <dbReference type="NCBI Taxonomy" id="759362"/>
    <lineage>
        <taxon>Bacteria</taxon>
        <taxon>Pseudomonadati</taxon>
        <taxon>Pseudomonadota</taxon>
        <taxon>Alphaproteobacteria</taxon>
        <taxon>Rhodobacterales</taxon>
        <taxon>Roseobacteraceae</taxon>
        <taxon>Ketogulonicigenium</taxon>
    </lineage>
</organism>
<dbReference type="NCBIfam" id="TIGR01509">
    <property type="entry name" value="HAD-SF-IA-v3"/>
    <property type="match status" value="1"/>
</dbReference>
<dbReference type="InterPro" id="IPR023214">
    <property type="entry name" value="HAD_sf"/>
</dbReference>
<evidence type="ECO:0000256" key="3">
    <source>
        <dbReference type="ARBA" id="ARBA00022842"/>
    </source>
</evidence>
<dbReference type="PANTHER" id="PTHR46470">
    <property type="entry name" value="N-ACYLNEURAMINATE-9-PHOSPHATASE"/>
    <property type="match status" value="1"/>
</dbReference>
<dbReference type="Proteomes" id="UP000000692">
    <property type="component" value="Chromosome"/>
</dbReference>
<keyword evidence="5" id="KW-1185">Reference proteome</keyword>
<dbReference type="GO" id="GO:0008967">
    <property type="term" value="F:phosphoglycolate phosphatase activity"/>
    <property type="evidence" value="ECO:0007669"/>
    <property type="project" value="UniProtKB-EC"/>
</dbReference>
<dbReference type="InterPro" id="IPR006439">
    <property type="entry name" value="HAD-SF_hydro_IA"/>
</dbReference>
<dbReference type="PRINTS" id="PR00413">
    <property type="entry name" value="HADHALOGNASE"/>
</dbReference>
<dbReference type="AlphaFoldDB" id="F9Y5Z4"/>
<proteinExistence type="predicted"/>
<dbReference type="eggNOG" id="COG0560">
    <property type="taxonomic scope" value="Bacteria"/>
</dbReference>
<dbReference type="InterPro" id="IPR036412">
    <property type="entry name" value="HAD-like_sf"/>
</dbReference>
<gene>
    <name evidence="4" type="ordered locus">KVU_0980</name>
</gene>
<dbReference type="RefSeq" id="WP_013384279.1">
    <property type="nucleotide sequence ID" value="NC_017384.1"/>
</dbReference>
<dbReference type="SFLD" id="SFLDS00003">
    <property type="entry name" value="Haloacid_Dehalogenase"/>
    <property type="match status" value="1"/>
</dbReference>
<dbReference type="SUPFAM" id="SSF56784">
    <property type="entry name" value="HAD-like"/>
    <property type="match status" value="1"/>
</dbReference>
<comment type="cofactor">
    <cofactor evidence="1">
        <name>Mg(2+)</name>
        <dbReference type="ChEBI" id="CHEBI:18420"/>
    </cofactor>
</comment>
<dbReference type="Gene3D" id="3.40.50.1000">
    <property type="entry name" value="HAD superfamily/HAD-like"/>
    <property type="match status" value="1"/>
</dbReference>
<dbReference type="Gene3D" id="1.20.120.710">
    <property type="entry name" value="Haloacid dehalogenase hydrolase-like domain"/>
    <property type="match status" value="1"/>
</dbReference>
<keyword evidence="2 4" id="KW-0378">Hydrolase</keyword>
<evidence type="ECO:0000313" key="5">
    <source>
        <dbReference type="Proteomes" id="UP000000692"/>
    </source>
</evidence>
<evidence type="ECO:0000256" key="1">
    <source>
        <dbReference type="ARBA" id="ARBA00001946"/>
    </source>
</evidence>